<evidence type="ECO:0000256" key="1">
    <source>
        <dbReference type="SAM" id="MobiDB-lite"/>
    </source>
</evidence>
<feature type="signal peptide" evidence="2">
    <location>
        <begin position="1"/>
        <end position="18"/>
    </location>
</feature>
<keyword evidence="2" id="KW-0732">Signal</keyword>
<organism evidence="3 4">
    <name type="scientific">Paenibacillus plantiphilus</name>
    <dbReference type="NCBI Taxonomy" id="2905650"/>
    <lineage>
        <taxon>Bacteria</taxon>
        <taxon>Bacillati</taxon>
        <taxon>Bacillota</taxon>
        <taxon>Bacilli</taxon>
        <taxon>Bacillales</taxon>
        <taxon>Paenibacillaceae</taxon>
        <taxon>Paenibacillus</taxon>
    </lineage>
</organism>
<evidence type="ECO:0000256" key="2">
    <source>
        <dbReference type="SAM" id="SignalP"/>
    </source>
</evidence>
<dbReference type="EMBL" id="CAKMMF010000013">
    <property type="protein sequence ID" value="CAH1207100.1"/>
    <property type="molecule type" value="Genomic_DNA"/>
</dbReference>
<protein>
    <recommendedName>
        <fullName evidence="5">Lipoprotein</fullName>
    </recommendedName>
</protein>
<feature type="region of interest" description="Disordered" evidence="1">
    <location>
        <begin position="220"/>
        <end position="242"/>
    </location>
</feature>
<comment type="caution">
    <text evidence="3">The sequence shown here is derived from an EMBL/GenBank/DDBJ whole genome shotgun (WGS) entry which is preliminary data.</text>
</comment>
<keyword evidence="4" id="KW-1185">Reference proteome</keyword>
<feature type="compositionally biased region" description="Low complexity" evidence="1">
    <location>
        <begin position="152"/>
        <end position="164"/>
    </location>
</feature>
<evidence type="ECO:0008006" key="5">
    <source>
        <dbReference type="Google" id="ProtNLM"/>
    </source>
</evidence>
<name>A0ABM9C8N6_9BACL</name>
<accession>A0ABM9C8N6</accession>
<dbReference type="PROSITE" id="PS51257">
    <property type="entry name" value="PROKAR_LIPOPROTEIN"/>
    <property type="match status" value="1"/>
</dbReference>
<feature type="region of interest" description="Disordered" evidence="1">
    <location>
        <begin position="143"/>
        <end position="167"/>
    </location>
</feature>
<sequence>MRQWILIALLLMAGCAAPSDNKSPEELLSLSVAGLSGIDHYIFSGATGIAIADGNMPQPLTFKGVVEDHNRIRMSAGLNGSTGEGMPFHHPLKLLEHIQAHADTITLMPSQSGNRTATLRVELDGASARRQWSERLRGEFDKVAGTGRGNAKGKTAPASKASASTDLEREWRKEVDRSRRKLDEMLRTLNVQSTYTVIVDRVKMLPLRLQEQTQLRYEAGGEPYQESRNTDIRLQTLPEGRR</sequence>
<evidence type="ECO:0000313" key="4">
    <source>
        <dbReference type="Proteomes" id="UP000838686"/>
    </source>
</evidence>
<feature type="chain" id="PRO_5045353407" description="Lipoprotein" evidence="2">
    <location>
        <begin position="19"/>
        <end position="242"/>
    </location>
</feature>
<gene>
    <name evidence="3" type="ORF">PAECIP111893_02691</name>
</gene>
<dbReference type="Proteomes" id="UP000838686">
    <property type="component" value="Unassembled WGS sequence"/>
</dbReference>
<dbReference type="RefSeq" id="WP_236343001.1">
    <property type="nucleotide sequence ID" value="NZ_CAKMMF010000013.1"/>
</dbReference>
<proteinExistence type="predicted"/>
<evidence type="ECO:0000313" key="3">
    <source>
        <dbReference type="EMBL" id="CAH1207100.1"/>
    </source>
</evidence>
<reference evidence="3" key="1">
    <citation type="submission" date="2022-01" db="EMBL/GenBank/DDBJ databases">
        <authorList>
            <person name="Criscuolo A."/>
        </authorList>
    </citation>
    <scope>NUCLEOTIDE SEQUENCE</scope>
    <source>
        <strain evidence="3">CIP111893</strain>
    </source>
</reference>